<evidence type="ECO:0000256" key="1">
    <source>
        <dbReference type="SAM" id="MobiDB-lite"/>
    </source>
</evidence>
<dbReference type="AlphaFoldDB" id="A0A5N6U196"/>
<reference evidence="3 4" key="1">
    <citation type="submission" date="2019-04" db="EMBL/GenBank/DDBJ databases">
        <title>Friends and foes A comparative genomics study of 23 Aspergillus species from section Flavi.</title>
        <authorList>
            <consortium name="DOE Joint Genome Institute"/>
            <person name="Kjaerbolling I."/>
            <person name="Vesth T."/>
            <person name="Frisvad J.C."/>
            <person name="Nybo J.L."/>
            <person name="Theobald S."/>
            <person name="Kildgaard S."/>
            <person name="Isbrandt T."/>
            <person name="Kuo A."/>
            <person name="Sato A."/>
            <person name="Lyhne E.K."/>
            <person name="Kogle M.E."/>
            <person name="Wiebenga A."/>
            <person name="Kun R.S."/>
            <person name="Lubbers R.J."/>
            <person name="Makela M.R."/>
            <person name="Barry K."/>
            <person name="Chovatia M."/>
            <person name="Clum A."/>
            <person name="Daum C."/>
            <person name="Haridas S."/>
            <person name="He G."/>
            <person name="LaButti K."/>
            <person name="Lipzen A."/>
            <person name="Mondo S."/>
            <person name="Riley R."/>
            <person name="Salamov A."/>
            <person name="Simmons B.A."/>
            <person name="Magnuson J.K."/>
            <person name="Henrissat B."/>
            <person name="Mortensen U.H."/>
            <person name="Larsen T.O."/>
            <person name="Devries R.P."/>
            <person name="Grigoriev I.V."/>
            <person name="Machida M."/>
            <person name="Baker S.E."/>
            <person name="Andersen M.R."/>
        </authorList>
    </citation>
    <scope>NUCLEOTIDE SEQUENCE [LARGE SCALE GENOMIC DNA]</scope>
    <source>
        <strain evidence="3 4">IBT 18842</strain>
    </source>
</reference>
<protein>
    <recommendedName>
        <fullName evidence="2">Myb-like DNA-binding domain-containing protein</fullName>
    </recommendedName>
</protein>
<feature type="compositionally biased region" description="Acidic residues" evidence="1">
    <location>
        <begin position="113"/>
        <end position="131"/>
    </location>
</feature>
<organism evidence="3 4">
    <name type="scientific">Aspergillus avenaceus</name>
    <dbReference type="NCBI Taxonomy" id="36643"/>
    <lineage>
        <taxon>Eukaryota</taxon>
        <taxon>Fungi</taxon>
        <taxon>Dikarya</taxon>
        <taxon>Ascomycota</taxon>
        <taxon>Pezizomycotina</taxon>
        <taxon>Eurotiomycetes</taxon>
        <taxon>Eurotiomycetidae</taxon>
        <taxon>Eurotiales</taxon>
        <taxon>Aspergillaceae</taxon>
        <taxon>Aspergillus</taxon>
        <taxon>Aspergillus subgen. Circumdati</taxon>
    </lineage>
</organism>
<feature type="compositionally biased region" description="Low complexity" evidence="1">
    <location>
        <begin position="67"/>
        <end position="82"/>
    </location>
</feature>
<dbReference type="Pfam" id="PF22980">
    <property type="entry name" value="Myb_DNA-bind_8"/>
    <property type="match status" value="1"/>
</dbReference>
<dbReference type="InterPro" id="IPR054505">
    <property type="entry name" value="Myb_DNA-bind_8"/>
</dbReference>
<keyword evidence="4" id="KW-1185">Reference proteome</keyword>
<proteinExistence type="predicted"/>
<name>A0A5N6U196_ASPAV</name>
<feature type="domain" description="Myb-like DNA-binding" evidence="2">
    <location>
        <begin position="7"/>
        <end position="53"/>
    </location>
</feature>
<sequence>MSKVSETEQLQFLLSCIRHSKNGKVDFDSVAKECNIVTKGAASKRYERLIKASKPVGEAATASSITSSPVASPKKVTKSSPSKGKKTVGEKKATAAAFKRTPKKKAVLKTEEPSDDETEIDEAQEATDEEGKDMKTEEQDNSEIES</sequence>
<gene>
    <name evidence="3" type="ORF">BDV25DRAFT_137876</name>
</gene>
<dbReference type="Proteomes" id="UP000325780">
    <property type="component" value="Unassembled WGS sequence"/>
</dbReference>
<accession>A0A5N6U196</accession>
<evidence type="ECO:0000313" key="3">
    <source>
        <dbReference type="EMBL" id="KAE8152427.1"/>
    </source>
</evidence>
<evidence type="ECO:0000313" key="4">
    <source>
        <dbReference type="Proteomes" id="UP000325780"/>
    </source>
</evidence>
<dbReference type="EMBL" id="ML742053">
    <property type="protein sequence ID" value="KAE8152427.1"/>
    <property type="molecule type" value="Genomic_DNA"/>
</dbReference>
<feature type="region of interest" description="Disordered" evidence="1">
    <location>
        <begin position="53"/>
        <end position="146"/>
    </location>
</feature>
<dbReference type="OrthoDB" id="5353914at2759"/>
<evidence type="ECO:0000259" key="2">
    <source>
        <dbReference type="Pfam" id="PF22980"/>
    </source>
</evidence>